<feature type="transmembrane region" description="Helical" evidence="1">
    <location>
        <begin position="73"/>
        <end position="93"/>
    </location>
</feature>
<feature type="transmembrane region" description="Helical" evidence="1">
    <location>
        <begin position="105"/>
        <end position="125"/>
    </location>
</feature>
<keyword evidence="1" id="KW-0812">Transmembrane</keyword>
<protein>
    <submittedName>
        <fullName evidence="2">DUF2752 domain-containing protein</fullName>
    </submittedName>
</protein>
<dbReference type="OrthoDB" id="9815897at2"/>
<gene>
    <name evidence="2" type="ORF">C7Y71_004715</name>
</gene>
<evidence type="ECO:0000256" key="1">
    <source>
        <dbReference type="SAM" id="Phobius"/>
    </source>
</evidence>
<sequence>MRRYVQKLSVTTIIFLVLGAVAVVVLYFLDPAQYVFMPKCIFKLLTGYSCPGCGFQRAVHALLHGDVVGAVRFNLFLLVGVPYLLLVAVASVVPKTERTAAFRRYAYHKCWVYLYITLFCIWWVLRNVLHI</sequence>
<dbReference type="KEGG" id="alq:C7Y71_004715"/>
<feature type="transmembrane region" description="Helical" evidence="1">
    <location>
        <begin position="12"/>
        <end position="29"/>
    </location>
</feature>
<dbReference type="RefSeq" id="WP_111897235.1">
    <property type="nucleotide sequence ID" value="NZ_CP033459.1"/>
</dbReference>
<name>A0A5P8E640_9BACT</name>
<proteinExistence type="predicted"/>
<organism evidence="2 3">
    <name type="scientific">Pseudoprevotella muciniphila</name>
    <dbReference type="NCBI Taxonomy" id="2133944"/>
    <lineage>
        <taxon>Bacteria</taxon>
        <taxon>Pseudomonadati</taxon>
        <taxon>Bacteroidota</taxon>
        <taxon>Bacteroidia</taxon>
        <taxon>Bacteroidales</taxon>
        <taxon>Prevotellaceae</taxon>
        <taxon>Pseudoprevotella</taxon>
    </lineage>
</organism>
<keyword evidence="1" id="KW-1133">Transmembrane helix</keyword>
<keyword evidence="1" id="KW-0472">Membrane</keyword>
<dbReference type="InterPro" id="IPR021215">
    <property type="entry name" value="DUF2752"/>
</dbReference>
<evidence type="ECO:0000313" key="2">
    <source>
        <dbReference type="EMBL" id="QFQ12370.1"/>
    </source>
</evidence>
<accession>A0A5P8E640</accession>
<keyword evidence="3" id="KW-1185">Reference proteome</keyword>
<reference evidence="2 3" key="1">
    <citation type="submission" date="2018-11" db="EMBL/GenBank/DDBJ databases">
        <authorList>
            <person name="Na S.W."/>
            <person name="Baik M."/>
        </authorList>
    </citation>
    <scope>NUCLEOTIDE SEQUENCE [LARGE SCALE GENOMIC DNA]</scope>
    <source>
        <strain evidence="2 3">E39</strain>
    </source>
</reference>
<dbReference type="EMBL" id="CP033459">
    <property type="protein sequence ID" value="QFQ12370.1"/>
    <property type="molecule type" value="Genomic_DNA"/>
</dbReference>
<dbReference type="Pfam" id="PF10825">
    <property type="entry name" value="DUF2752"/>
    <property type="match status" value="1"/>
</dbReference>
<evidence type="ECO:0000313" key="3">
    <source>
        <dbReference type="Proteomes" id="UP000249375"/>
    </source>
</evidence>
<dbReference type="AlphaFoldDB" id="A0A5P8E640"/>
<dbReference type="Proteomes" id="UP000249375">
    <property type="component" value="Chromosome"/>
</dbReference>